<evidence type="ECO:0008006" key="3">
    <source>
        <dbReference type="Google" id="ProtNLM"/>
    </source>
</evidence>
<dbReference type="InterPro" id="IPR036397">
    <property type="entry name" value="RNaseH_sf"/>
</dbReference>
<gene>
    <name evidence="1" type="ORF">O181_096123</name>
</gene>
<proteinExistence type="predicted"/>
<dbReference type="SUPFAM" id="SSF53098">
    <property type="entry name" value="Ribonuclease H-like"/>
    <property type="match status" value="1"/>
</dbReference>
<comment type="caution">
    <text evidence="1">The sequence shown here is derived from an EMBL/GenBank/DDBJ whole genome shotgun (WGS) entry which is preliminary data.</text>
</comment>
<name>A0A9Q3J6D7_9BASI</name>
<dbReference type="Gene3D" id="3.30.420.10">
    <property type="entry name" value="Ribonuclease H-like superfamily/Ribonuclease H"/>
    <property type="match status" value="1"/>
</dbReference>
<organism evidence="1 2">
    <name type="scientific">Austropuccinia psidii MF-1</name>
    <dbReference type="NCBI Taxonomy" id="1389203"/>
    <lineage>
        <taxon>Eukaryota</taxon>
        <taxon>Fungi</taxon>
        <taxon>Dikarya</taxon>
        <taxon>Basidiomycota</taxon>
        <taxon>Pucciniomycotina</taxon>
        <taxon>Pucciniomycetes</taxon>
        <taxon>Pucciniales</taxon>
        <taxon>Sphaerophragmiaceae</taxon>
        <taxon>Austropuccinia</taxon>
    </lineage>
</organism>
<sequence length="126" mass="14684">MGKSMGCFNTEEPKHPWETSNIDWVTGLVPGRKESFNELLVIANRYGKGLRDTTLTSKFWTSLYDIFGIKIAFSTAYHPQTDGLAERMIQKMEDIIRRFYAYGTEYKDHEQYTHDWVRLLPAVQLA</sequence>
<dbReference type="GO" id="GO:0003676">
    <property type="term" value="F:nucleic acid binding"/>
    <property type="evidence" value="ECO:0007669"/>
    <property type="project" value="InterPro"/>
</dbReference>
<protein>
    <recommendedName>
        <fullName evidence="3">Integrase catalytic domain-containing protein</fullName>
    </recommendedName>
</protein>
<evidence type="ECO:0000313" key="2">
    <source>
        <dbReference type="Proteomes" id="UP000765509"/>
    </source>
</evidence>
<dbReference type="AlphaFoldDB" id="A0A9Q3J6D7"/>
<dbReference type="EMBL" id="AVOT02063851">
    <property type="protein sequence ID" value="MBW0556408.1"/>
    <property type="molecule type" value="Genomic_DNA"/>
</dbReference>
<evidence type="ECO:0000313" key="1">
    <source>
        <dbReference type="EMBL" id="MBW0556408.1"/>
    </source>
</evidence>
<reference evidence="1" key="1">
    <citation type="submission" date="2021-03" db="EMBL/GenBank/DDBJ databases">
        <title>Draft genome sequence of rust myrtle Austropuccinia psidii MF-1, a brazilian biotype.</title>
        <authorList>
            <person name="Quecine M.C."/>
            <person name="Pachon D.M.R."/>
            <person name="Bonatelli M.L."/>
            <person name="Correr F.H."/>
            <person name="Franceschini L.M."/>
            <person name="Leite T.F."/>
            <person name="Margarido G.R.A."/>
            <person name="Almeida C.A."/>
            <person name="Ferrarezi J.A."/>
            <person name="Labate C.A."/>
        </authorList>
    </citation>
    <scope>NUCLEOTIDE SEQUENCE</scope>
    <source>
        <strain evidence="1">MF-1</strain>
    </source>
</reference>
<dbReference type="InterPro" id="IPR012337">
    <property type="entry name" value="RNaseH-like_sf"/>
</dbReference>
<keyword evidence="2" id="KW-1185">Reference proteome</keyword>
<accession>A0A9Q3J6D7</accession>
<dbReference type="Proteomes" id="UP000765509">
    <property type="component" value="Unassembled WGS sequence"/>
</dbReference>